<feature type="region of interest" description="Disordered" evidence="11">
    <location>
        <begin position="117"/>
        <end position="151"/>
    </location>
</feature>
<feature type="domain" description="SUN" evidence="13">
    <location>
        <begin position="169"/>
        <end position="333"/>
    </location>
</feature>
<comment type="subcellular location">
    <subcellularLocation>
        <location evidence="2">Endoplasmic reticulum membrane</location>
        <topology evidence="2">Multi-pass membrane protein</topology>
    </subcellularLocation>
    <subcellularLocation>
        <location evidence="1">Nucleus membrane</location>
        <topology evidence="1">Multi-pass membrane protein</topology>
    </subcellularLocation>
</comment>
<evidence type="ECO:0000256" key="6">
    <source>
        <dbReference type="ARBA" id="ARBA00023054"/>
    </source>
</evidence>
<dbReference type="PANTHER" id="PTHR12953:SF0">
    <property type="entry name" value="SUN DOMAIN-CONTAINING OSSIFICATION FACTOR"/>
    <property type="match status" value="1"/>
</dbReference>
<dbReference type="Pfam" id="PF07738">
    <property type="entry name" value="Sad1_UNC"/>
    <property type="match status" value="1"/>
</dbReference>
<dbReference type="InterPro" id="IPR045120">
    <property type="entry name" value="Suco/Slp1-like"/>
</dbReference>
<dbReference type="InterPro" id="IPR008979">
    <property type="entry name" value="Galactose-bd-like_sf"/>
</dbReference>
<evidence type="ECO:0000256" key="10">
    <source>
        <dbReference type="SAM" id="Coils"/>
    </source>
</evidence>
<evidence type="ECO:0000256" key="8">
    <source>
        <dbReference type="ARBA" id="ARBA00023242"/>
    </source>
</evidence>
<dbReference type="GO" id="GO:0034975">
    <property type="term" value="P:protein folding in endoplasmic reticulum"/>
    <property type="evidence" value="ECO:0007669"/>
    <property type="project" value="TreeGrafter"/>
</dbReference>
<dbReference type="EMBL" id="JARAOO010000001">
    <property type="protein sequence ID" value="KAJ7982572.1"/>
    <property type="molecule type" value="Genomic_DNA"/>
</dbReference>
<evidence type="ECO:0000256" key="7">
    <source>
        <dbReference type="ARBA" id="ARBA00023136"/>
    </source>
</evidence>
<proteinExistence type="predicted"/>
<keyword evidence="5 12" id="KW-1133">Transmembrane helix</keyword>
<feature type="coiled-coil region" evidence="10">
    <location>
        <begin position="502"/>
        <end position="529"/>
    </location>
</feature>
<reference evidence="14 15" key="1">
    <citation type="journal article" date="2023" name="Science">
        <title>Elucidation of the pathway for biosynthesis of saponin adjuvants from the soapbark tree.</title>
        <authorList>
            <person name="Reed J."/>
            <person name="Orme A."/>
            <person name="El-Demerdash A."/>
            <person name="Owen C."/>
            <person name="Martin L.B.B."/>
            <person name="Misra R.C."/>
            <person name="Kikuchi S."/>
            <person name="Rejzek M."/>
            <person name="Martin A.C."/>
            <person name="Harkess A."/>
            <person name="Leebens-Mack J."/>
            <person name="Louveau T."/>
            <person name="Stephenson M.J."/>
            <person name="Osbourn A."/>
        </authorList>
    </citation>
    <scope>NUCLEOTIDE SEQUENCE [LARGE SCALE GENOMIC DNA]</scope>
    <source>
        <strain evidence="14">S10</strain>
    </source>
</reference>
<dbReference type="InterPro" id="IPR012919">
    <property type="entry name" value="SUN_dom"/>
</dbReference>
<keyword evidence="4" id="KW-0256">Endoplasmic reticulum</keyword>
<name>A0AAD7QJ96_QUISA</name>
<evidence type="ECO:0000256" key="12">
    <source>
        <dbReference type="SAM" id="Phobius"/>
    </source>
</evidence>
<feature type="transmembrane region" description="Helical" evidence="12">
    <location>
        <begin position="530"/>
        <end position="550"/>
    </location>
</feature>
<dbReference type="KEGG" id="qsa:O6P43_001682"/>
<evidence type="ECO:0000256" key="5">
    <source>
        <dbReference type="ARBA" id="ARBA00022989"/>
    </source>
</evidence>
<keyword evidence="15" id="KW-1185">Reference proteome</keyword>
<gene>
    <name evidence="14" type="ORF">O6P43_001682</name>
</gene>
<dbReference type="PANTHER" id="PTHR12953">
    <property type="entry name" value="MEMBRANE PROTEIN CH1 RELATED"/>
    <property type="match status" value="1"/>
</dbReference>
<keyword evidence="3 12" id="KW-0812">Transmembrane</keyword>
<keyword evidence="6 10" id="KW-0175">Coiled coil</keyword>
<evidence type="ECO:0000256" key="4">
    <source>
        <dbReference type="ARBA" id="ARBA00022824"/>
    </source>
</evidence>
<evidence type="ECO:0000313" key="14">
    <source>
        <dbReference type="EMBL" id="KAJ7982572.1"/>
    </source>
</evidence>
<sequence length="594" mass="66675">MQKSRRAFLQRRAVEKATTSGSNHLYKVSLSLVFVLWGLVFLFSLWISRGHSYKDVSEELPAGILNWDEAKIRQDKNSDATDKHTKITDPCQPFEALCTSDVNSELLSVEANTKTIAPDVNTNHAPPFGQQHEVKSTGSASKTENDAQKADHFSHSVPLGLEEFKSRAFSSKVKTGTGSPGNVVHRLEPGGEEYNYASASKGAKVLASNKEAKGASNILSRDKDKYLRNPCSVEEKFVIIELSEETLVDTIEIANLEHYSSNLRDFELLGSSVYPTDVWVSLGNFTAANVKHLQRFVLQEPKWVRYLRLNIQKHYGSEFYCTLSVVEVYGVDAVERMLEDLIYAQDNPFVSGEGTNDKRPVSSLPNHTGGEDMHQNTNNEMNSNLEVGSSTMNDETVNNNVPDPVEEIRQQVGRLPGDTALKILMQKVRSLDINLFVLERYLEELNSRYTNVFKEYNKDVGEKDLLLQKIRADIRSVLDRQEVIAKDADNLISWKSFVSLQLDNLVRDNSILRSEVEKVQENQAALENKGIVVFMICLVFLLLASVRLLLDIAMSVYKILSFDRTAKSGKFCPGSCSWLFLLCSCSIIILILSL</sequence>
<organism evidence="14 15">
    <name type="scientific">Quillaja saponaria</name>
    <name type="common">Soap bark tree</name>
    <dbReference type="NCBI Taxonomy" id="32244"/>
    <lineage>
        <taxon>Eukaryota</taxon>
        <taxon>Viridiplantae</taxon>
        <taxon>Streptophyta</taxon>
        <taxon>Embryophyta</taxon>
        <taxon>Tracheophyta</taxon>
        <taxon>Spermatophyta</taxon>
        <taxon>Magnoliopsida</taxon>
        <taxon>eudicotyledons</taxon>
        <taxon>Gunneridae</taxon>
        <taxon>Pentapetalae</taxon>
        <taxon>rosids</taxon>
        <taxon>fabids</taxon>
        <taxon>Fabales</taxon>
        <taxon>Quillajaceae</taxon>
        <taxon>Quillaja</taxon>
    </lineage>
</organism>
<evidence type="ECO:0000256" key="3">
    <source>
        <dbReference type="ARBA" id="ARBA00022692"/>
    </source>
</evidence>
<keyword evidence="7 12" id="KW-0472">Membrane</keyword>
<evidence type="ECO:0000256" key="2">
    <source>
        <dbReference type="ARBA" id="ARBA00004477"/>
    </source>
</evidence>
<dbReference type="Proteomes" id="UP001163823">
    <property type="component" value="Chromosome 1"/>
</dbReference>
<dbReference type="SUPFAM" id="SSF49785">
    <property type="entry name" value="Galactose-binding domain-like"/>
    <property type="match status" value="1"/>
</dbReference>
<evidence type="ECO:0000313" key="15">
    <source>
        <dbReference type="Proteomes" id="UP001163823"/>
    </source>
</evidence>
<dbReference type="GO" id="GO:0005789">
    <property type="term" value="C:endoplasmic reticulum membrane"/>
    <property type="evidence" value="ECO:0007669"/>
    <property type="project" value="UniProtKB-SubCell"/>
</dbReference>
<dbReference type="Gene3D" id="2.60.120.260">
    <property type="entry name" value="Galactose-binding domain-like"/>
    <property type="match status" value="1"/>
</dbReference>
<evidence type="ECO:0000256" key="9">
    <source>
        <dbReference type="ARBA" id="ARBA00054046"/>
    </source>
</evidence>
<comment type="function">
    <text evidence="9">Encodes a member of the mid-SUN subfamily of SUN-domain proteins that is localized to both the nuclear envelope and the ER. It is involved in early seed development and nuclear morphology. [TAIR].</text>
</comment>
<dbReference type="PROSITE" id="PS51469">
    <property type="entry name" value="SUN"/>
    <property type="match status" value="1"/>
</dbReference>
<feature type="transmembrane region" description="Helical" evidence="12">
    <location>
        <begin position="571"/>
        <end position="592"/>
    </location>
</feature>
<protein>
    <submittedName>
        <fullName evidence="14">Galactose-binding domain-like</fullName>
    </submittedName>
</protein>
<feature type="transmembrane region" description="Helical" evidence="12">
    <location>
        <begin position="25"/>
        <end position="47"/>
    </location>
</feature>
<evidence type="ECO:0000256" key="11">
    <source>
        <dbReference type="SAM" id="MobiDB-lite"/>
    </source>
</evidence>
<keyword evidence="8" id="KW-0539">Nucleus</keyword>
<accession>A0AAD7QJ96</accession>
<feature type="compositionally biased region" description="Polar residues" evidence="11">
    <location>
        <begin position="375"/>
        <end position="385"/>
    </location>
</feature>
<dbReference type="GO" id="GO:0031965">
    <property type="term" value="C:nuclear membrane"/>
    <property type="evidence" value="ECO:0007669"/>
    <property type="project" value="UniProtKB-SubCell"/>
</dbReference>
<comment type="caution">
    <text evidence="14">The sequence shown here is derived from an EMBL/GenBank/DDBJ whole genome shotgun (WGS) entry which is preliminary data.</text>
</comment>
<feature type="region of interest" description="Disordered" evidence="11">
    <location>
        <begin position="352"/>
        <end position="385"/>
    </location>
</feature>
<evidence type="ECO:0000256" key="1">
    <source>
        <dbReference type="ARBA" id="ARBA00004232"/>
    </source>
</evidence>
<dbReference type="FunFam" id="2.60.120.260:FF:000062">
    <property type="entry name" value="Galactose-binding protein isoform 3"/>
    <property type="match status" value="1"/>
</dbReference>
<evidence type="ECO:0000259" key="13">
    <source>
        <dbReference type="PROSITE" id="PS51469"/>
    </source>
</evidence>
<dbReference type="AlphaFoldDB" id="A0AAD7QJ96"/>